<keyword evidence="2" id="KW-1185">Reference proteome</keyword>
<evidence type="ECO:0000313" key="1">
    <source>
        <dbReference type="EMBL" id="KAK9424477.1"/>
    </source>
</evidence>
<protein>
    <submittedName>
        <fullName evidence="1">Uncharacterized protein</fullName>
    </submittedName>
</protein>
<reference evidence="1 2" key="1">
    <citation type="journal article" date="2024" name="J. Plant Pathol.">
        <title>Sequence and assembly of the genome of Seiridium unicorne, isolate CBS 538.82, causal agent of cypress canker disease.</title>
        <authorList>
            <person name="Scali E."/>
            <person name="Rocca G.D."/>
            <person name="Danti R."/>
            <person name="Garbelotto M."/>
            <person name="Barberini S."/>
            <person name="Baroncelli R."/>
            <person name="Emiliani G."/>
        </authorList>
    </citation>
    <scope>NUCLEOTIDE SEQUENCE [LARGE SCALE GENOMIC DNA]</scope>
    <source>
        <strain evidence="1 2">BM-138-508</strain>
    </source>
</reference>
<accession>A0ABR2VC48</accession>
<proteinExistence type="predicted"/>
<name>A0ABR2VC48_9PEZI</name>
<dbReference type="Proteomes" id="UP001408356">
    <property type="component" value="Unassembled WGS sequence"/>
</dbReference>
<evidence type="ECO:0000313" key="2">
    <source>
        <dbReference type="Proteomes" id="UP001408356"/>
    </source>
</evidence>
<gene>
    <name evidence="1" type="ORF">SUNI508_13578</name>
</gene>
<comment type="caution">
    <text evidence="1">The sequence shown here is derived from an EMBL/GenBank/DDBJ whole genome shotgun (WGS) entry which is preliminary data.</text>
</comment>
<dbReference type="EMBL" id="JARVKF010000036">
    <property type="protein sequence ID" value="KAK9424477.1"/>
    <property type="molecule type" value="Genomic_DNA"/>
</dbReference>
<organism evidence="1 2">
    <name type="scientific">Seiridium unicorne</name>
    <dbReference type="NCBI Taxonomy" id="138068"/>
    <lineage>
        <taxon>Eukaryota</taxon>
        <taxon>Fungi</taxon>
        <taxon>Dikarya</taxon>
        <taxon>Ascomycota</taxon>
        <taxon>Pezizomycotina</taxon>
        <taxon>Sordariomycetes</taxon>
        <taxon>Xylariomycetidae</taxon>
        <taxon>Amphisphaeriales</taxon>
        <taxon>Sporocadaceae</taxon>
        <taxon>Seiridium</taxon>
    </lineage>
</organism>
<sequence>MTDEDDPTYLRLNVGQNEQPLGMRRKKHRNSHSNKEGLFCELWYEKKSRKVEFYKLGGRSGKKDGLWLNIVEVLWSLHFQTLSPDALDHYLLKDLLIRRYN</sequence>